<dbReference type="GO" id="GO:0016746">
    <property type="term" value="F:acyltransferase activity"/>
    <property type="evidence" value="ECO:0007669"/>
    <property type="project" value="UniProtKB-KW"/>
</dbReference>
<reference evidence="8 9" key="1">
    <citation type="submission" date="2018-05" db="EMBL/GenBank/DDBJ databases">
        <title>Genome of Sphingosinicella humi QZX222.</title>
        <authorList>
            <person name="Qiao Z."/>
            <person name="Wang G."/>
        </authorList>
    </citation>
    <scope>NUCLEOTIDE SEQUENCE [LARGE SCALE GENOMIC DNA]</scope>
    <source>
        <strain evidence="8 9">QZX222</strain>
    </source>
</reference>
<dbReference type="Pfam" id="PF07167">
    <property type="entry name" value="PhaC_N"/>
    <property type="match status" value="1"/>
</dbReference>
<evidence type="ECO:0000259" key="6">
    <source>
        <dbReference type="Pfam" id="PF00561"/>
    </source>
</evidence>
<keyword evidence="2" id="KW-0963">Cytoplasm</keyword>
<gene>
    <name evidence="8" type="ORF">DF286_09745</name>
</gene>
<proteinExistence type="predicted"/>
<feature type="domain" description="Poly-beta-hydroxybutyrate polymerase N-terminal" evidence="7">
    <location>
        <begin position="106"/>
        <end position="274"/>
    </location>
</feature>
<protein>
    <submittedName>
        <fullName evidence="8">Class I poly(R)-hydroxyalkanoic acid synthase</fullName>
    </submittedName>
</protein>
<dbReference type="GO" id="GO:0005737">
    <property type="term" value="C:cytoplasm"/>
    <property type="evidence" value="ECO:0007669"/>
    <property type="project" value="UniProtKB-SubCell"/>
</dbReference>
<comment type="caution">
    <text evidence="8">The sequence shown here is derived from an EMBL/GenBank/DDBJ whole genome shotgun (WGS) entry which is preliminary data.</text>
</comment>
<dbReference type="PANTHER" id="PTHR36837">
    <property type="entry name" value="POLY(3-HYDROXYALKANOATE) POLYMERASE SUBUNIT PHAC"/>
    <property type="match status" value="1"/>
</dbReference>
<feature type="region of interest" description="Disordered" evidence="5">
    <location>
        <begin position="574"/>
        <end position="594"/>
    </location>
</feature>
<dbReference type="GO" id="GO:0042619">
    <property type="term" value="P:poly-hydroxybutyrate biosynthetic process"/>
    <property type="evidence" value="ECO:0007669"/>
    <property type="project" value="InterPro"/>
</dbReference>
<dbReference type="RefSeq" id="WP_109271253.1">
    <property type="nucleotide sequence ID" value="NZ_QFFF01000001.1"/>
</dbReference>
<dbReference type="NCBIfam" id="TIGR01838">
    <property type="entry name" value="PHA_synth_I"/>
    <property type="match status" value="1"/>
</dbReference>
<dbReference type="InterPro" id="IPR029058">
    <property type="entry name" value="AB_hydrolase_fold"/>
</dbReference>
<evidence type="ECO:0000256" key="1">
    <source>
        <dbReference type="ARBA" id="ARBA00004496"/>
    </source>
</evidence>
<feature type="domain" description="AB hydrolase-1" evidence="6">
    <location>
        <begin position="278"/>
        <end position="518"/>
    </location>
</feature>
<comment type="subcellular location">
    <subcellularLocation>
        <location evidence="1">Cytoplasm</location>
    </subcellularLocation>
</comment>
<evidence type="ECO:0000256" key="4">
    <source>
        <dbReference type="ARBA" id="ARBA00023315"/>
    </source>
</evidence>
<organism evidence="8 9">
    <name type="scientific">Allosphingosinicella humi</name>
    <dbReference type="NCBI Taxonomy" id="2068657"/>
    <lineage>
        <taxon>Bacteria</taxon>
        <taxon>Pseudomonadati</taxon>
        <taxon>Pseudomonadota</taxon>
        <taxon>Alphaproteobacteria</taxon>
        <taxon>Sphingomonadales</taxon>
        <taxon>Sphingomonadaceae</taxon>
        <taxon>Allosphingosinicella</taxon>
    </lineage>
</organism>
<sequence>MADPDADTRPTAAPFPSLEELQHWTWVMGRAQQLMMEHVARQWSEAPKTAPAAPAATPSWPGMNLFADAGRIAKAQVDMWTEGLGIWQRALGGDGGKSEIEEKADRDKRFSAPEWRENPLFDMIRQSYILISDRLLGSVEAVEGLDDKEREKLRFATRAFVDAMSPSNFALTNPLVLEKTLETRGENLLKGLEHMLGDLSRGQLTHTDPNAFEVGRNIAVTPGKVVKQTELYQLIQYAPTTKEVFETPLVIFPPWINRFYILDLNPKKSFIRWAVEQGLTVFMVSWKSADEDMADVTLDDYVAAQTDAIDTIRDLLDVEAVHAVGYCVAGTTLAATLALLEARGEADKVASATFLTAQVDFAEAGDLSLFVGDEQMQLIEQLSADKGYLDGRYMAATFNLLRGRDLIWSYVTNNYLMGEDYTPFDLLHWNSDTTNLPAKWHQAYLRDFYRENRLVRPGGVVVDGTPINIGKVKTPTYVQAGREDHIAPPQSVWKITHHFQGPLRFVLAGSGHIAGVVNPPEAQKYQYWTNDEKADTLEAFIAGANETKGSWWPDWIGWIANLSPDKAFAIGPRKPGKGKLKAIEDAPGSYVKAR</sequence>
<dbReference type="OrthoDB" id="7208816at2"/>
<dbReference type="PANTHER" id="PTHR36837:SF5">
    <property type="entry name" value="POLY-3-HYDROXYBUTYRATE SYNTHASE"/>
    <property type="match status" value="1"/>
</dbReference>
<dbReference type="Proteomes" id="UP000245916">
    <property type="component" value="Unassembled WGS sequence"/>
</dbReference>
<keyword evidence="3" id="KW-0808">Transferase</keyword>
<dbReference type="EMBL" id="QFFF01000001">
    <property type="protein sequence ID" value="PWG03115.1"/>
    <property type="molecule type" value="Genomic_DNA"/>
</dbReference>
<accession>A0A2U2J456</accession>
<dbReference type="SUPFAM" id="SSF53474">
    <property type="entry name" value="alpha/beta-Hydrolases"/>
    <property type="match status" value="1"/>
</dbReference>
<keyword evidence="9" id="KW-1185">Reference proteome</keyword>
<keyword evidence="4" id="KW-0012">Acyltransferase</keyword>
<dbReference type="Pfam" id="PF00561">
    <property type="entry name" value="Abhydrolase_1"/>
    <property type="match status" value="1"/>
</dbReference>
<dbReference type="Gene3D" id="3.40.50.1820">
    <property type="entry name" value="alpha/beta hydrolase"/>
    <property type="match status" value="1"/>
</dbReference>
<evidence type="ECO:0000256" key="3">
    <source>
        <dbReference type="ARBA" id="ARBA00022679"/>
    </source>
</evidence>
<dbReference type="AlphaFoldDB" id="A0A2U2J456"/>
<evidence type="ECO:0000313" key="8">
    <source>
        <dbReference type="EMBL" id="PWG03115.1"/>
    </source>
</evidence>
<dbReference type="InterPro" id="IPR010963">
    <property type="entry name" value="PHA_synth_I"/>
</dbReference>
<dbReference type="InterPro" id="IPR000073">
    <property type="entry name" value="AB_hydrolase_1"/>
</dbReference>
<evidence type="ECO:0000259" key="7">
    <source>
        <dbReference type="Pfam" id="PF07167"/>
    </source>
</evidence>
<dbReference type="InterPro" id="IPR010941">
    <property type="entry name" value="PhaC_N"/>
</dbReference>
<name>A0A2U2J456_9SPHN</name>
<evidence type="ECO:0000256" key="5">
    <source>
        <dbReference type="SAM" id="MobiDB-lite"/>
    </source>
</evidence>
<evidence type="ECO:0000313" key="9">
    <source>
        <dbReference type="Proteomes" id="UP000245916"/>
    </source>
</evidence>
<dbReference type="InterPro" id="IPR051321">
    <property type="entry name" value="PHA/PHB_synthase"/>
</dbReference>
<evidence type="ECO:0000256" key="2">
    <source>
        <dbReference type="ARBA" id="ARBA00022490"/>
    </source>
</evidence>